<evidence type="ECO:0000313" key="2">
    <source>
        <dbReference type="Proteomes" id="UP000223891"/>
    </source>
</evidence>
<protein>
    <recommendedName>
        <fullName evidence="3">Zinc-ribbon domain-containing protein</fullName>
    </recommendedName>
</protein>
<proteinExistence type="predicted"/>
<sequence>MVAKLTQKEVEKKVQNKCKKLNYKVEKFVYTTAKKTKLLLTCDNGHTWNSTSVENFLRLSTGCPKCSGTKKLSQTEAEENVKLKCLELNYTCEPFDYISSRKTLLTLTCNNGHTWNTTTYHKLLQANINYGCCKKCGSMKSSEKMRFDKNDVLQKINLRCKELNYKCGEFEYISSVKTKLPLTCNKGHSWNTTICRDFLNGSLCPICKGHSQKIAYINLISDGDISIGLKYGIESTKGRRCKQQNYSSSFNIKRIKSFEFETVDLCKNAESECKKMFQAENIRLIKKKGIFTKKELPDGYTETTYIKNIDKIIEIYKKYGGVEI</sequence>
<evidence type="ECO:0008006" key="3">
    <source>
        <dbReference type="Google" id="ProtNLM"/>
    </source>
</evidence>
<gene>
    <name evidence="1" type="ORF">CBB_516</name>
</gene>
<reference evidence="2" key="1">
    <citation type="submission" date="2016-01" db="EMBL/GenBank/DDBJ databases">
        <title>Isolation and Characterization of Enterobacteria phage CBB.</title>
        <authorList>
            <person name="Buttimer C.T.H."/>
            <person name="Hendrix H."/>
            <person name="Alexandre H."/>
            <person name="O'Mahony J."/>
            <person name="Lavigne R."/>
            <person name="Coffey A."/>
        </authorList>
    </citation>
    <scope>NUCLEOTIDE SEQUENCE [LARGE SCALE GENOMIC DNA]</scope>
</reference>
<evidence type="ECO:0000313" key="1">
    <source>
        <dbReference type="EMBL" id="AMM44079.1"/>
    </source>
</evidence>
<dbReference type="EMBL" id="KU574722">
    <property type="protein sequence ID" value="AMM44079.1"/>
    <property type="molecule type" value="Genomic_DNA"/>
</dbReference>
<name>A0A1L2CVP5_9CAUD</name>
<accession>A0A1L2CVP5</accession>
<keyword evidence="2" id="KW-1185">Reference proteome</keyword>
<organism evidence="1 2">
    <name type="scientific">Pectobacterium phage vB_PcaM_CBB</name>
    <dbReference type="NCBI Taxonomy" id="2772511"/>
    <lineage>
        <taxon>Viruses</taxon>
        <taxon>Duplodnaviria</taxon>
        <taxon>Heunggongvirae</taxon>
        <taxon>Uroviricota</taxon>
        <taxon>Caudoviricetes</taxon>
        <taxon>Mimasvirus</taxon>
        <taxon>Mimasvirus CBB</taxon>
    </lineage>
</organism>
<dbReference type="Proteomes" id="UP000223891">
    <property type="component" value="Segment"/>
</dbReference>